<evidence type="ECO:0000313" key="1">
    <source>
        <dbReference type="EMBL" id="KAF2543365.1"/>
    </source>
</evidence>
<protein>
    <submittedName>
        <fullName evidence="1">Uncharacterized protein</fullName>
    </submittedName>
</protein>
<dbReference type="Proteomes" id="UP000712281">
    <property type="component" value="Unassembled WGS sequence"/>
</dbReference>
<evidence type="ECO:0000313" key="2">
    <source>
        <dbReference type="EMBL" id="KAF2585572.1"/>
    </source>
</evidence>
<evidence type="ECO:0000313" key="3">
    <source>
        <dbReference type="Proteomes" id="UP000712281"/>
    </source>
</evidence>
<dbReference type="AlphaFoldDB" id="A0A8S9GBD0"/>
<reference evidence="1" key="1">
    <citation type="submission" date="2019-12" db="EMBL/GenBank/DDBJ databases">
        <title>Genome sequencing and annotation of Brassica cretica.</title>
        <authorList>
            <person name="Studholme D.J."/>
            <person name="Sarris P.F."/>
        </authorList>
    </citation>
    <scope>NUCLEOTIDE SEQUENCE</scope>
    <source>
        <strain evidence="1">PFS-001/15</strain>
        <strain evidence="2">PFS-102/07</strain>
        <tissue evidence="1">Leaf</tissue>
    </source>
</reference>
<dbReference type="EMBL" id="QGKW02002005">
    <property type="protein sequence ID" value="KAF2543365.1"/>
    <property type="molecule type" value="Genomic_DNA"/>
</dbReference>
<proteinExistence type="predicted"/>
<accession>A0A8S9GBD0</accession>
<name>A0A8S9GBD0_BRACR</name>
<dbReference type="EMBL" id="QGKY02000246">
    <property type="protein sequence ID" value="KAF2585572.1"/>
    <property type="molecule type" value="Genomic_DNA"/>
</dbReference>
<comment type="caution">
    <text evidence="1">The sequence shown here is derived from an EMBL/GenBank/DDBJ whole genome shotgun (WGS) entry which is preliminary data.</text>
</comment>
<sequence>MTSSKLHQRKLLAGLKLHHLLDGHEAKGHARTSAINKLELKFEDQEAQAHAHS</sequence>
<organism evidence="1 3">
    <name type="scientific">Brassica cretica</name>
    <name type="common">Mustard</name>
    <dbReference type="NCBI Taxonomy" id="69181"/>
    <lineage>
        <taxon>Eukaryota</taxon>
        <taxon>Viridiplantae</taxon>
        <taxon>Streptophyta</taxon>
        <taxon>Embryophyta</taxon>
        <taxon>Tracheophyta</taxon>
        <taxon>Spermatophyta</taxon>
        <taxon>Magnoliopsida</taxon>
        <taxon>eudicotyledons</taxon>
        <taxon>Gunneridae</taxon>
        <taxon>Pentapetalae</taxon>
        <taxon>rosids</taxon>
        <taxon>malvids</taxon>
        <taxon>Brassicales</taxon>
        <taxon>Brassicaceae</taxon>
        <taxon>Brassiceae</taxon>
        <taxon>Brassica</taxon>
    </lineage>
</organism>
<gene>
    <name evidence="1" type="ORF">F2Q68_00029161</name>
    <name evidence="2" type="ORF">F2Q70_00034214</name>
</gene>